<feature type="transmembrane region" description="Helical" evidence="7">
    <location>
        <begin position="294"/>
        <end position="312"/>
    </location>
</feature>
<dbReference type="PROSITE" id="PS50850">
    <property type="entry name" value="MFS"/>
    <property type="match status" value="1"/>
</dbReference>
<dbReference type="RefSeq" id="WP_020509620.1">
    <property type="nucleotide sequence ID" value="NZ_JBIAZU010000001.1"/>
</dbReference>
<feature type="transmembrane region" description="Helical" evidence="7">
    <location>
        <begin position="351"/>
        <end position="373"/>
    </location>
</feature>
<dbReference type="InterPro" id="IPR020846">
    <property type="entry name" value="MFS_dom"/>
</dbReference>
<comment type="subcellular location">
    <subcellularLocation>
        <location evidence="1">Cell membrane</location>
        <topology evidence="1">Multi-pass membrane protein</topology>
    </subcellularLocation>
</comment>
<keyword evidence="10" id="KW-1185">Reference proteome</keyword>
<keyword evidence="2" id="KW-0813">Transport</keyword>
<feature type="transmembrane region" description="Helical" evidence="7">
    <location>
        <begin position="110"/>
        <end position="128"/>
    </location>
</feature>
<accession>A0ABW6W7K0</accession>
<feature type="transmembrane region" description="Helical" evidence="7">
    <location>
        <begin position="86"/>
        <end position="104"/>
    </location>
</feature>
<feature type="transmembrane region" description="Helical" evidence="7">
    <location>
        <begin position="318"/>
        <end position="339"/>
    </location>
</feature>
<keyword evidence="6 7" id="KW-0472">Membrane</keyword>
<dbReference type="EMBL" id="JBIAZU010000001">
    <property type="protein sequence ID" value="MFF5289279.1"/>
    <property type="molecule type" value="Genomic_DNA"/>
</dbReference>
<organism evidence="9 10">
    <name type="scientific">Paractinoplanes globisporus</name>
    <dbReference type="NCBI Taxonomy" id="113565"/>
    <lineage>
        <taxon>Bacteria</taxon>
        <taxon>Bacillati</taxon>
        <taxon>Actinomycetota</taxon>
        <taxon>Actinomycetes</taxon>
        <taxon>Micromonosporales</taxon>
        <taxon>Micromonosporaceae</taxon>
        <taxon>Paractinoplanes</taxon>
    </lineage>
</organism>
<dbReference type="SUPFAM" id="SSF103473">
    <property type="entry name" value="MFS general substrate transporter"/>
    <property type="match status" value="1"/>
</dbReference>
<feature type="transmembrane region" description="Helical" evidence="7">
    <location>
        <begin position="264"/>
        <end position="282"/>
    </location>
</feature>
<keyword evidence="3" id="KW-1003">Cell membrane</keyword>
<evidence type="ECO:0000313" key="10">
    <source>
        <dbReference type="Proteomes" id="UP001602245"/>
    </source>
</evidence>
<evidence type="ECO:0000313" key="9">
    <source>
        <dbReference type="EMBL" id="MFF5289279.1"/>
    </source>
</evidence>
<proteinExistence type="predicted"/>
<dbReference type="CDD" id="cd06173">
    <property type="entry name" value="MFS_MefA_like"/>
    <property type="match status" value="1"/>
</dbReference>
<feature type="transmembrane region" description="Helical" evidence="7">
    <location>
        <begin position="181"/>
        <end position="201"/>
    </location>
</feature>
<evidence type="ECO:0000256" key="2">
    <source>
        <dbReference type="ARBA" id="ARBA00022448"/>
    </source>
</evidence>
<feature type="transmembrane region" description="Helical" evidence="7">
    <location>
        <begin position="149"/>
        <end position="175"/>
    </location>
</feature>
<protein>
    <submittedName>
        <fullName evidence="9">MFS transporter</fullName>
    </submittedName>
</protein>
<feature type="transmembrane region" description="Helical" evidence="7">
    <location>
        <begin position="21"/>
        <end position="38"/>
    </location>
</feature>
<feature type="transmembrane region" description="Helical" evidence="7">
    <location>
        <begin position="222"/>
        <end position="244"/>
    </location>
</feature>
<evidence type="ECO:0000259" key="8">
    <source>
        <dbReference type="PROSITE" id="PS50850"/>
    </source>
</evidence>
<keyword evidence="5 7" id="KW-1133">Transmembrane helix</keyword>
<comment type="caution">
    <text evidence="9">The sequence shown here is derived from an EMBL/GenBank/DDBJ whole genome shotgun (WGS) entry which is preliminary data.</text>
</comment>
<feature type="domain" description="Major facilitator superfamily (MFS) profile" evidence="8">
    <location>
        <begin position="173"/>
        <end position="417"/>
    </location>
</feature>
<dbReference type="PANTHER" id="PTHR23513:SF11">
    <property type="entry name" value="STAPHYLOFERRIN A TRANSPORTER"/>
    <property type="match status" value="1"/>
</dbReference>
<evidence type="ECO:0000256" key="4">
    <source>
        <dbReference type="ARBA" id="ARBA00022692"/>
    </source>
</evidence>
<evidence type="ECO:0000256" key="6">
    <source>
        <dbReference type="ARBA" id="ARBA00023136"/>
    </source>
</evidence>
<reference evidence="9 10" key="1">
    <citation type="submission" date="2024-10" db="EMBL/GenBank/DDBJ databases">
        <title>The Natural Products Discovery Center: Release of the First 8490 Sequenced Strains for Exploring Actinobacteria Biosynthetic Diversity.</title>
        <authorList>
            <person name="Kalkreuter E."/>
            <person name="Kautsar S.A."/>
            <person name="Yang D."/>
            <person name="Bader C.D."/>
            <person name="Teijaro C.N."/>
            <person name="Fluegel L."/>
            <person name="Davis C.M."/>
            <person name="Simpson J.R."/>
            <person name="Lauterbach L."/>
            <person name="Steele A.D."/>
            <person name="Gui C."/>
            <person name="Meng S."/>
            <person name="Li G."/>
            <person name="Viehrig K."/>
            <person name="Ye F."/>
            <person name="Su P."/>
            <person name="Kiefer A.F."/>
            <person name="Nichols A."/>
            <person name="Cepeda A.J."/>
            <person name="Yan W."/>
            <person name="Fan B."/>
            <person name="Jiang Y."/>
            <person name="Adhikari A."/>
            <person name="Zheng C.-J."/>
            <person name="Schuster L."/>
            <person name="Cowan T.M."/>
            <person name="Smanski M.J."/>
            <person name="Chevrette M.G."/>
            <person name="De Carvalho L.P.S."/>
            <person name="Shen B."/>
        </authorList>
    </citation>
    <scope>NUCLEOTIDE SEQUENCE [LARGE SCALE GENOMIC DNA]</scope>
    <source>
        <strain evidence="9 10">NPDC000087</strain>
    </source>
</reference>
<dbReference type="Gene3D" id="1.20.1250.20">
    <property type="entry name" value="MFS general substrate transporter like domains"/>
    <property type="match status" value="1"/>
</dbReference>
<sequence length="417" mass="43754">MVNRSSSFGRHMFSSLAVPNYRLFFVGQLASVMGNWMQTVAQSFLVLQLTGSGTALGLTVAARYAPVFLLGPWGGVAADRFDRCKLLYATQIAAATLAGIFALLIGTGVIRLWMVYVLAVGFGLANVFDNPTRQSMISDLVDRDRLSNAVLLNSITINAARIFGAAAGGIIAAGLGLALCFALNGVSFLVVVLTTALMNTATVARPPRAPRAPRQVREGFRYVAHTPRLLFPLLMVAIVGMLAWEFQVSLPLLASATFHGGAGTYGAMTSVMGAGAVAGGLVSASRKHIGTRALALSAIGWGLAITVAALAPTLTVEYVVLLFVGYGSITFNSYGKIALQMTARAEMRGRVMALWALAWVGSTPIGGPIVGWVGQNLGARWSLLVGGIPTLAIGLALYPMLTRLDQPAEPEAASQPA</sequence>
<gene>
    <name evidence="9" type="ORF">ACFY35_07565</name>
</gene>
<keyword evidence="4 7" id="KW-0812">Transmembrane</keyword>
<dbReference type="InterPro" id="IPR036259">
    <property type="entry name" value="MFS_trans_sf"/>
</dbReference>
<name>A0ABW6W7K0_9ACTN</name>
<evidence type="ECO:0000256" key="1">
    <source>
        <dbReference type="ARBA" id="ARBA00004651"/>
    </source>
</evidence>
<dbReference type="Proteomes" id="UP001602245">
    <property type="component" value="Unassembled WGS sequence"/>
</dbReference>
<evidence type="ECO:0000256" key="3">
    <source>
        <dbReference type="ARBA" id="ARBA00022475"/>
    </source>
</evidence>
<dbReference type="InterPro" id="IPR010290">
    <property type="entry name" value="TM_effector"/>
</dbReference>
<dbReference type="Pfam" id="PF05977">
    <property type="entry name" value="MFS_3"/>
    <property type="match status" value="1"/>
</dbReference>
<feature type="transmembrane region" description="Helical" evidence="7">
    <location>
        <begin position="379"/>
        <end position="398"/>
    </location>
</feature>
<evidence type="ECO:0000256" key="7">
    <source>
        <dbReference type="SAM" id="Phobius"/>
    </source>
</evidence>
<evidence type="ECO:0000256" key="5">
    <source>
        <dbReference type="ARBA" id="ARBA00022989"/>
    </source>
</evidence>
<dbReference type="PANTHER" id="PTHR23513">
    <property type="entry name" value="INTEGRAL MEMBRANE EFFLUX PROTEIN-RELATED"/>
    <property type="match status" value="1"/>
</dbReference>